<comment type="subcellular location">
    <subcellularLocation>
        <location evidence="1">Plastid</location>
        <location evidence="1">Chloroplast membrane</location>
        <topology evidence="1">Multi-pass membrane protein</topology>
    </subcellularLocation>
</comment>
<keyword evidence="3 7" id="KW-0812">Transmembrane</keyword>
<evidence type="ECO:0000256" key="1">
    <source>
        <dbReference type="ARBA" id="ARBA00004508"/>
    </source>
</evidence>
<feature type="chain" id="PRO_5044844849" description="Protein TIC 20" evidence="8">
    <location>
        <begin position="21"/>
        <end position="240"/>
    </location>
</feature>
<accession>A0ABD3QCM9</accession>
<evidence type="ECO:0000256" key="6">
    <source>
        <dbReference type="SAM" id="MobiDB-lite"/>
    </source>
</evidence>
<evidence type="ECO:0000256" key="4">
    <source>
        <dbReference type="ARBA" id="ARBA00022989"/>
    </source>
</evidence>
<dbReference type="Pfam" id="PF16166">
    <property type="entry name" value="TIC20"/>
    <property type="match status" value="1"/>
</dbReference>
<feature type="transmembrane region" description="Helical" evidence="7">
    <location>
        <begin position="201"/>
        <end position="218"/>
    </location>
</feature>
<dbReference type="Proteomes" id="UP001530400">
    <property type="component" value="Unassembled WGS sequence"/>
</dbReference>
<evidence type="ECO:0000256" key="3">
    <source>
        <dbReference type="ARBA" id="ARBA00022692"/>
    </source>
</evidence>
<sequence>MKKFCSRILLLAMQFSHSNSFAFTRAGPSPLVQGAATKCMPSTRLLEKPDNNEKDEPNTDNSFKNEFDIFGQPKNKPRQIVDEGDIRGADRIKSCIPYVLVLIDGDMFGKYIYERIPPLGTLDYVLLRPIVEGVQAVTFLSILLFGIFALGPRFTNQPREVRFNAQQAVFLDVAILFPTLIAESVAEAHLPRAILEPAANFVWYAYMSVTVYCVISNLRGKVPNQIPFFSAMADNAIGPF</sequence>
<keyword evidence="10" id="KW-1185">Reference proteome</keyword>
<dbReference type="PANTHER" id="PTHR33510">
    <property type="entry name" value="PROTEIN TIC 20-II, CHLOROPLASTIC"/>
    <property type="match status" value="1"/>
</dbReference>
<keyword evidence="5 7" id="KW-0472">Membrane</keyword>
<feature type="compositionally biased region" description="Basic and acidic residues" evidence="6">
    <location>
        <begin position="45"/>
        <end position="67"/>
    </location>
</feature>
<name>A0ABD3QCM9_9STRA</name>
<proteinExistence type="inferred from homology"/>
<feature type="transmembrane region" description="Helical" evidence="7">
    <location>
        <begin position="163"/>
        <end position="181"/>
    </location>
</feature>
<feature type="region of interest" description="Disordered" evidence="6">
    <location>
        <begin position="43"/>
        <end position="68"/>
    </location>
</feature>
<gene>
    <name evidence="9" type="ORF">ACHAWO_010846</name>
</gene>
<evidence type="ECO:0000256" key="2">
    <source>
        <dbReference type="ARBA" id="ARBA00009596"/>
    </source>
</evidence>
<dbReference type="EMBL" id="JALLPJ020000230">
    <property type="protein sequence ID" value="KAL3798102.1"/>
    <property type="molecule type" value="Genomic_DNA"/>
</dbReference>
<keyword evidence="4 7" id="KW-1133">Transmembrane helix</keyword>
<dbReference type="GO" id="GO:0031969">
    <property type="term" value="C:chloroplast membrane"/>
    <property type="evidence" value="ECO:0007669"/>
    <property type="project" value="UniProtKB-SubCell"/>
</dbReference>
<organism evidence="9 10">
    <name type="scientific">Cyclotella atomus</name>
    <dbReference type="NCBI Taxonomy" id="382360"/>
    <lineage>
        <taxon>Eukaryota</taxon>
        <taxon>Sar</taxon>
        <taxon>Stramenopiles</taxon>
        <taxon>Ochrophyta</taxon>
        <taxon>Bacillariophyta</taxon>
        <taxon>Coscinodiscophyceae</taxon>
        <taxon>Thalassiosirophycidae</taxon>
        <taxon>Stephanodiscales</taxon>
        <taxon>Stephanodiscaceae</taxon>
        <taxon>Cyclotella</taxon>
    </lineage>
</organism>
<reference evidence="9 10" key="1">
    <citation type="submission" date="2024-10" db="EMBL/GenBank/DDBJ databases">
        <title>Updated reference genomes for cyclostephanoid diatoms.</title>
        <authorList>
            <person name="Roberts W.R."/>
            <person name="Alverson A.J."/>
        </authorList>
    </citation>
    <scope>NUCLEOTIDE SEQUENCE [LARGE SCALE GENOMIC DNA]</scope>
    <source>
        <strain evidence="9 10">AJA010-31</strain>
    </source>
</reference>
<comment type="caution">
    <text evidence="9">The sequence shown here is derived from an EMBL/GenBank/DDBJ whole genome shotgun (WGS) entry which is preliminary data.</text>
</comment>
<keyword evidence="8" id="KW-0732">Signal</keyword>
<evidence type="ECO:0000256" key="8">
    <source>
        <dbReference type="SAM" id="SignalP"/>
    </source>
</evidence>
<dbReference type="PANTHER" id="PTHR33510:SF5">
    <property type="entry name" value="PROTEIN TIC 20-II, CHLOROPLASTIC"/>
    <property type="match status" value="1"/>
</dbReference>
<evidence type="ECO:0000256" key="5">
    <source>
        <dbReference type="ARBA" id="ARBA00023136"/>
    </source>
</evidence>
<evidence type="ECO:0008006" key="11">
    <source>
        <dbReference type="Google" id="ProtNLM"/>
    </source>
</evidence>
<feature type="signal peptide" evidence="8">
    <location>
        <begin position="1"/>
        <end position="20"/>
    </location>
</feature>
<protein>
    <recommendedName>
        <fullName evidence="11">Protein TIC 20</fullName>
    </recommendedName>
</protein>
<dbReference type="InterPro" id="IPR005691">
    <property type="entry name" value="Tic20"/>
</dbReference>
<evidence type="ECO:0000313" key="9">
    <source>
        <dbReference type="EMBL" id="KAL3798102.1"/>
    </source>
</evidence>
<dbReference type="AlphaFoldDB" id="A0ABD3QCM9"/>
<evidence type="ECO:0000256" key="7">
    <source>
        <dbReference type="SAM" id="Phobius"/>
    </source>
</evidence>
<comment type="similarity">
    <text evidence="2">Belongs to the Tic20 family.</text>
</comment>
<evidence type="ECO:0000313" key="10">
    <source>
        <dbReference type="Proteomes" id="UP001530400"/>
    </source>
</evidence>
<feature type="transmembrane region" description="Helical" evidence="7">
    <location>
        <begin position="133"/>
        <end position="151"/>
    </location>
</feature>